<organism evidence="1 2">
    <name type="scientific">Blautia luti</name>
    <dbReference type="NCBI Taxonomy" id="89014"/>
    <lineage>
        <taxon>Bacteria</taxon>
        <taxon>Bacillati</taxon>
        <taxon>Bacillota</taxon>
        <taxon>Clostridia</taxon>
        <taxon>Lachnospirales</taxon>
        <taxon>Lachnospiraceae</taxon>
        <taxon>Blautia</taxon>
    </lineage>
</organism>
<dbReference type="EMBL" id="CABHNW010000160">
    <property type="protein sequence ID" value="VUX40512.1"/>
    <property type="molecule type" value="Genomic_DNA"/>
</dbReference>
<evidence type="ECO:0000313" key="2">
    <source>
        <dbReference type="Proteomes" id="UP000408482"/>
    </source>
</evidence>
<dbReference type="Proteomes" id="UP000408482">
    <property type="component" value="Unassembled WGS sequence"/>
</dbReference>
<dbReference type="AlphaFoldDB" id="A0A564W928"/>
<dbReference type="Pfam" id="PF13306">
    <property type="entry name" value="LRR_5"/>
    <property type="match status" value="1"/>
</dbReference>
<evidence type="ECO:0008006" key="3">
    <source>
        <dbReference type="Google" id="ProtNLM"/>
    </source>
</evidence>
<reference evidence="1 2" key="1">
    <citation type="submission" date="2019-07" db="EMBL/GenBank/DDBJ databases">
        <authorList>
            <person name="Hibberd C M."/>
            <person name="Gehrig L. J."/>
            <person name="Chang H.-W."/>
            <person name="Venkatesh S."/>
        </authorList>
    </citation>
    <scope>NUCLEOTIDE SEQUENCE [LARGE SCALE GENOMIC DNA]</scope>
    <source>
        <strain evidence="1">Blautia_luti_SSTS_Bg7063</strain>
    </source>
</reference>
<evidence type="ECO:0000313" key="1">
    <source>
        <dbReference type="EMBL" id="VUX40512.1"/>
    </source>
</evidence>
<sequence length="87" mass="10026">MLPKNICKKGIRIEYIVFICYDSEYDTFCNAGLTGVTLHEGLTKIEDWAFHDCLKLKKIRIPKSVTNIGEMALGIRYNSQQNKDIRT</sequence>
<keyword evidence="2" id="KW-1185">Reference proteome</keyword>
<dbReference type="RefSeq" id="WP_186290107.1">
    <property type="nucleotide sequence ID" value="NZ_CABHMX010000002.1"/>
</dbReference>
<protein>
    <recommendedName>
        <fullName evidence="3">Leucine-rich repeat domain-containing protein</fullName>
    </recommendedName>
</protein>
<proteinExistence type="predicted"/>
<gene>
    <name evidence="1" type="ORF">RSSSTS7063_01117</name>
</gene>
<dbReference type="Gene3D" id="3.80.10.10">
    <property type="entry name" value="Ribonuclease Inhibitor"/>
    <property type="match status" value="1"/>
</dbReference>
<dbReference type="InterPro" id="IPR032675">
    <property type="entry name" value="LRR_dom_sf"/>
</dbReference>
<accession>A0A564W928</accession>
<dbReference type="InterPro" id="IPR026906">
    <property type="entry name" value="LRR_5"/>
</dbReference>
<name>A0A564W928_9FIRM</name>